<dbReference type="Proteomes" id="UP001233999">
    <property type="component" value="Unassembled WGS sequence"/>
</dbReference>
<name>A0AAD8A0L0_DIPPU</name>
<protein>
    <submittedName>
        <fullName evidence="3">Uncharacterized protein</fullName>
    </submittedName>
</protein>
<dbReference type="AlphaFoldDB" id="A0AAD8A0L0"/>
<feature type="compositionally biased region" description="Polar residues" evidence="1">
    <location>
        <begin position="83"/>
        <end position="95"/>
    </location>
</feature>
<evidence type="ECO:0000313" key="3">
    <source>
        <dbReference type="EMBL" id="KAJ9590182.1"/>
    </source>
</evidence>
<evidence type="ECO:0000313" key="4">
    <source>
        <dbReference type="Proteomes" id="UP001233999"/>
    </source>
</evidence>
<keyword evidence="4" id="KW-1185">Reference proteome</keyword>
<evidence type="ECO:0000256" key="1">
    <source>
        <dbReference type="SAM" id="MobiDB-lite"/>
    </source>
</evidence>
<sequence length="305" mass="33541">MGSCIIFLTATLTFLVLQGVECNIDASYNRPYEKDGYQDNTVSQGQVAYEKYGPPRRGHKTRRMRHEFRQRPIMSGVPGQNDEYPNTLSSYNGPANNGDIPVNVNSNGNEGIPGSLKSNRFPIIQGPGPENNLNRRNVMSSPPSYGPGSYPNDGGFPNNVYFPNVPSYGRRQSGYKSGIYPPYVPDNYEGEDVFKRGDFISQIPYCEPSSLGEYGNYGDVGDISSQINGYGNYGYGDYGSYDKFGQGNLLPYNNQVGYLPYYGHGGNGGYGKQGTIGCHQQGYLYPSAQPDYGGYGRLFPNYSGV</sequence>
<comment type="caution">
    <text evidence="3">The sequence shown here is derived from an EMBL/GenBank/DDBJ whole genome shotgun (WGS) entry which is preliminary data.</text>
</comment>
<feature type="signal peptide" evidence="2">
    <location>
        <begin position="1"/>
        <end position="22"/>
    </location>
</feature>
<keyword evidence="2" id="KW-0732">Signal</keyword>
<accession>A0AAD8A0L0</accession>
<organism evidence="3 4">
    <name type="scientific">Diploptera punctata</name>
    <name type="common">Pacific beetle cockroach</name>
    <dbReference type="NCBI Taxonomy" id="6984"/>
    <lineage>
        <taxon>Eukaryota</taxon>
        <taxon>Metazoa</taxon>
        <taxon>Ecdysozoa</taxon>
        <taxon>Arthropoda</taxon>
        <taxon>Hexapoda</taxon>
        <taxon>Insecta</taxon>
        <taxon>Pterygota</taxon>
        <taxon>Neoptera</taxon>
        <taxon>Polyneoptera</taxon>
        <taxon>Dictyoptera</taxon>
        <taxon>Blattodea</taxon>
        <taxon>Blaberoidea</taxon>
        <taxon>Blaberidae</taxon>
        <taxon>Diplopterinae</taxon>
        <taxon>Diploptera</taxon>
    </lineage>
</organism>
<dbReference type="EMBL" id="JASPKZ010004548">
    <property type="protein sequence ID" value="KAJ9590182.1"/>
    <property type="molecule type" value="Genomic_DNA"/>
</dbReference>
<gene>
    <name evidence="3" type="ORF">L9F63_016699</name>
</gene>
<proteinExistence type="predicted"/>
<evidence type="ECO:0000256" key="2">
    <source>
        <dbReference type="SAM" id="SignalP"/>
    </source>
</evidence>
<feature type="region of interest" description="Disordered" evidence="1">
    <location>
        <begin position="73"/>
        <end position="96"/>
    </location>
</feature>
<feature type="chain" id="PRO_5042077819" evidence="2">
    <location>
        <begin position="23"/>
        <end position="305"/>
    </location>
</feature>
<reference evidence="3" key="2">
    <citation type="submission" date="2023-05" db="EMBL/GenBank/DDBJ databases">
        <authorList>
            <person name="Fouks B."/>
        </authorList>
    </citation>
    <scope>NUCLEOTIDE SEQUENCE</scope>
    <source>
        <strain evidence="3">Stay&amp;Tobe</strain>
        <tissue evidence="3">Testes</tissue>
    </source>
</reference>
<reference evidence="3" key="1">
    <citation type="journal article" date="2023" name="IScience">
        <title>Live-bearing cockroach genome reveals convergent evolutionary mechanisms linked to viviparity in insects and beyond.</title>
        <authorList>
            <person name="Fouks B."/>
            <person name="Harrison M.C."/>
            <person name="Mikhailova A.A."/>
            <person name="Marchal E."/>
            <person name="English S."/>
            <person name="Carruthers M."/>
            <person name="Jennings E.C."/>
            <person name="Chiamaka E.L."/>
            <person name="Frigard R.A."/>
            <person name="Pippel M."/>
            <person name="Attardo G.M."/>
            <person name="Benoit J.B."/>
            <person name="Bornberg-Bauer E."/>
            <person name="Tobe S.S."/>
        </authorList>
    </citation>
    <scope>NUCLEOTIDE SEQUENCE</scope>
    <source>
        <strain evidence="3">Stay&amp;Tobe</strain>
    </source>
</reference>